<protein>
    <submittedName>
        <fullName evidence="1">Uncharacterized protein</fullName>
    </submittedName>
</protein>
<dbReference type="OMA" id="IVANCWD"/>
<gene>
    <name evidence="1" type="ORF">LR48_Vigan10g063300</name>
</gene>
<dbReference type="PANTHER" id="PTHR33018">
    <property type="entry name" value="OS10G0338966 PROTEIN-RELATED"/>
    <property type="match status" value="1"/>
</dbReference>
<reference evidence="2" key="1">
    <citation type="journal article" date="2015" name="Proc. Natl. Acad. Sci. U.S.A.">
        <title>Genome sequencing of adzuki bean (Vigna angularis) provides insight into high starch and low fat accumulation and domestication.</title>
        <authorList>
            <person name="Yang K."/>
            <person name="Tian Z."/>
            <person name="Chen C."/>
            <person name="Luo L."/>
            <person name="Zhao B."/>
            <person name="Wang Z."/>
            <person name="Yu L."/>
            <person name="Li Y."/>
            <person name="Sun Y."/>
            <person name="Li W."/>
            <person name="Chen Y."/>
            <person name="Li Y."/>
            <person name="Zhang Y."/>
            <person name="Ai D."/>
            <person name="Zhao J."/>
            <person name="Shang C."/>
            <person name="Ma Y."/>
            <person name="Wu B."/>
            <person name="Wang M."/>
            <person name="Gao L."/>
            <person name="Sun D."/>
            <person name="Zhang P."/>
            <person name="Guo F."/>
            <person name="Wang W."/>
            <person name="Li Y."/>
            <person name="Wang J."/>
            <person name="Varshney R.K."/>
            <person name="Wang J."/>
            <person name="Ling H.Q."/>
            <person name="Wan P."/>
        </authorList>
    </citation>
    <scope>NUCLEOTIDE SEQUENCE</scope>
    <source>
        <strain evidence="2">cv. Jingnong 6</strain>
    </source>
</reference>
<dbReference type="EMBL" id="CM003380">
    <property type="protein sequence ID" value="KOM54741.1"/>
    <property type="molecule type" value="Genomic_DNA"/>
</dbReference>
<dbReference type="PANTHER" id="PTHR33018:SF34">
    <property type="entry name" value="OS02G0472350 PROTEIN"/>
    <property type="match status" value="1"/>
</dbReference>
<organism evidence="1 2">
    <name type="scientific">Phaseolus angularis</name>
    <name type="common">Azuki bean</name>
    <name type="synonym">Vigna angularis</name>
    <dbReference type="NCBI Taxonomy" id="3914"/>
    <lineage>
        <taxon>Eukaryota</taxon>
        <taxon>Viridiplantae</taxon>
        <taxon>Streptophyta</taxon>
        <taxon>Embryophyta</taxon>
        <taxon>Tracheophyta</taxon>
        <taxon>Spermatophyta</taxon>
        <taxon>Magnoliopsida</taxon>
        <taxon>eudicotyledons</taxon>
        <taxon>Gunneridae</taxon>
        <taxon>Pentapetalae</taxon>
        <taxon>rosids</taxon>
        <taxon>fabids</taxon>
        <taxon>Fabales</taxon>
        <taxon>Fabaceae</taxon>
        <taxon>Papilionoideae</taxon>
        <taxon>50 kb inversion clade</taxon>
        <taxon>NPAAA clade</taxon>
        <taxon>indigoferoid/millettioid clade</taxon>
        <taxon>Phaseoleae</taxon>
        <taxon>Vigna</taxon>
    </lineage>
</organism>
<dbReference type="AlphaFoldDB" id="A0A0L9VI59"/>
<evidence type="ECO:0000313" key="2">
    <source>
        <dbReference type="Proteomes" id="UP000053144"/>
    </source>
</evidence>
<dbReference type="Gramene" id="KOM54741">
    <property type="protein sequence ID" value="KOM54741"/>
    <property type="gene ID" value="LR48_Vigan10g063300"/>
</dbReference>
<name>A0A0L9VI59_PHAAN</name>
<sequence length="125" mass="14276">MTSSGSGPTGGSGRSVTRMPDITSNWVSEKLVTVEFDPRSFAPIREHATSFRSYLGVLAKAHVLIVANCWDDVLKVDKNILWQDILENGDIPNDERIRKKILSHIVVRWREFKTRMTRVYVFVSK</sequence>
<accession>A0A0L9VI59</accession>
<proteinExistence type="predicted"/>
<dbReference type="Proteomes" id="UP000053144">
    <property type="component" value="Chromosome 10"/>
</dbReference>
<evidence type="ECO:0000313" key="1">
    <source>
        <dbReference type="EMBL" id="KOM54741.1"/>
    </source>
</evidence>